<evidence type="ECO:0000313" key="12">
    <source>
        <dbReference type="EMBL" id="BBM82933.1"/>
    </source>
</evidence>
<dbReference type="PIRSF" id="PIRSF002869">
    <property type="entry name" value="MviN"/>
    <property type="match status" value="1"/>
</dbReference>
<feature type="transmembrane region" description="Helical" evidence="10">
    <location>
        <begin position="448"/>
        <end position="465"/>
    </location>
</feature>
<dbReference type="GO" id="GO:0034204">
    <property type="term" value="P:lipid translocation"/>
    <property type="evidence" value="ECO:0007669"/>
    <property type="project" value="TreeGrafter"/>
</dbReference>
<organism evidence="12 13">
    <name type="scientific">Uabimicrobium amorphum</name>
    <dbReference type="NCBI Taxonomy" id="2596890"/>
    <lineage>
        <taxon>Bacteria</taxon>
        <taxon>Pseudomonadati</taxon>
        <taxon>Planctomycetota</taxon>
        <taxon>Candidatus Uabimicrobiia</taxon>
        <taxon>Candidatus Uabimicrobiales</taxon>
        <taxon>Candidatus Uabimicrobiaceae</taxon>
        <taxon>Candidatus Uabimicrobium</taxon>
    </lineage>
</organism>
<keyword evidence="2 10" id="KW-1003">Cell membrane</keyword>
<dbReference type="AlphaFoldDB" id="A0A5S9IJD8"/>
<evidence type="ECO:0000313" key="13">
    <source>
        <dbReference type="Proteomes" id="UP000326354"/>
    </source>
</evidence>
<dbReference type="InterPro" id="IPR051050">
    <property type="entry name" value="Lipid_II_flippase_MurJ/MviN"/>
</dbReference>
<dbReference type="PANTHER" id="PTHR47019">
    <property type="entry name" value="LIPID II FLIPPASE MURJ"/>
    <property type="match status" value="1"/>
</dbReference>
<dbReference type="PRINTS" id="PR01806">
    <property type="entry name" value="VIRFACTRMVIN"/>
</dbReference>
<dbReference type="GO" id="GO:0071555">
    <property type="term" value="P:cell wall organization"/>
    <property type="evidence" value="ECO:0007669"/>
    <property type="project" value="UniProtKB-UniRule"/>
</dbReference>
<feature type="transmembrane region" description="Helical" evidence="10">
    <location>
        <begin position="162"/>
        <end position="185"/>
    </location>
</feature>
<evidence type="ECO:0000256" key="10">
    <source>
        <dbReference type="HAMAP-Rule" id="MF_02078"/>
    </source>
</evidence>
<dbReference type="GO" id="GO:0015648">
    <property type="term" value="F:lipid-linked peptidoglycan transporter activity"/>
    <property type="evidence" value="ECO:0007669"/>
    <property type="project" value="UniProtKB-UniRule"/>
</dbReference>
<proteinExistence type="inferred from homology"/>
<dbReference type="RefSeq" id="WP_151967158.1">
    <property type="nucleotide sequence ID" value="NZ_AP019860.1"/>
</dbReference>
<dbReference type="GO" id="GO:0005886">
    <property type="term" value="C:plasma membrane"/>
    <property type="evidence" value="ECO:0007669"/>
    <property type="project" value="UniProtKB-SubCell"/>
</dbReference>
<evidence type="ECO:0000256" key="7">
    <source>
        <dbReference type="ARBA" id="ARBA00023136"/>
    </source>
</evidence>
<reference evidence="12 13" key="1">
    <citation type="submission" date="2019-08" db="EMBL/GenBank/DDBJ databases">
        <title>Complete genome sequence of Candidatus Uab amorphum.</title>
        <authorList>
            <person name="Shiratori T."/>
            <person name="Suzuki S."/>
            <person name="Kakizawa Y."/>
            <person name="Ishida K."/>
        </authorList>
    </citation>
    <scope>NUCLEOTIDE SEQUENCE [LARGE SCALE GENOMIC DNA]</scope>
    <source>
        <strain evidence="12 13">SRT547</strain>
    </source>
</reference>
<dbReference type="CDD" id="cd13123">
    <property type="entry name" value="MATE_MurJ_like"/>
    <property type="match status" value="1"/>
</dbReference>
<feature type="transmembrane region" description="Helical" evidence="10">
    <location>
        <begin position="36"/>
        <end position="57"/>
    </location>
</feature>
<comment type="pathway">
    <text evidence="10">Cell wall biogenesis; peptidoglycan biosynthesis.</text>
</comment>
<dbReference type="GO" id="GO:0008360">
    <property type="term" value="P:regulation of cell shape"/>
    <property type="evidence" value="ECO:0007669"/>
    <property type="project" value="UniProtKB-UniRule"/>
</dbReference>
<keyword evidence="10 11" id="KW-0813">Transport</keyword>
<comment type="similarity">
    <text evidence="9 10 11">Belongs to the MurJ/MviN family.</text>
</comment>
<evidence type="ECO:0000256" key="5">
    <source>
        <dbReference type="ARBA" id="ARBA00022984"/>
    </source>
</evidence>
<keyword evidence="10 11" id="KW-0961">Cell wall biogenesis/degradation</keyword>
<feature type="transmembrane region" description="Helical" evidence="10">
    <location>
        <begin position="131"/>
        <end position="156"/>
    </location>
</feature>
<feature type="transmembrane region" description="Helical" evidence="10">
    <location>
        <begin position="282"/>
        <end position="299"/>
    </location>
</feature>
<feature type="transmembrane region" description="Helical" evidence="10">
    <location>
        <begin position="357"/>
        <end position="380"/>
    </location>
</feature>
<keyword evidence="13" id="KW-1185">Reference proteome</keyword>
<evidence type="ECO:0000256" key="8">
    <source>
        <dbReference type="ARBA" id="ARBA00060041"/>
    </source>
</evidence>
<dbReference type="UniPathway" id="UPA00219"/>
<evidence type="ECO:0000256" key="3">
    <source>
        <dbReference type="ARBA" id="ARBA00022692"/>
    </source>
</evidence>
<protein>
    <recommendedName>
        <fullName evidence="10">Probable lipid II flippase MurJ</fullName>
    </recommendedName>
</protein>
<evidence type="ECO:0000256" key="2">
    <source>
        <dbReference type="ARBA" id="ARBA00022475"/>
    </source>
</evidence>
<dbReference type="PANTHER" id="PTHR47019:SF1">
    <property type="entry name" value="LIPID II FLIPPASE MURJ"/>
    <property type="match status" value="1"/>
</dbReference>
<feature type="transmembrane region" description="Helical" evidence="10">
    <location>
        <begin position="392"/>
        <end position="411"/>
    </location>
</feature>
<keyword evidence="6 10" id="KW-1133">Transmembrane helix</keyword>
<dbReference type="HAMAP" id="MF_02078">
    <property type="entry name" value="MurJ_MviN"/>
    <property type="match status" value="1"/>
</dbReference>
<evidence type="ECO:0000256" key="6">
    <source>
        <dbReference type="ARBA" id="ARBA00022989"/>
    </source>
</evidence>
<dbReference type="NCBIfam" id="TIGR01695">
    <property type="entry name" value="murJ_mviN"/>
    <property type="match status" value="1"/>
</dbReference>
<keyword evidence="5 10" id="KW-0573">Peptidoglycan synthesis</keyword>
<sequence>MKTETQKSDKNRQVKNVSIISFFTLVSRILGLLRDILLAATFGATAILDAFVLGFTIPNFFRKLLGEGLFAAIFTPMFQRKSKEVGNEKAKIFAGVVFARLFFFTAVSSFILAALSLLCSFLPMVSHEAKLVLHLICIMLPYAIFICSTAFFSAILHAVNHFVVPALSPIILNVVWIGVLLFFMVNNVDLMSAVYIMSVSIVVTGVLQMMVQLPAMKSNNVLPKFTMNFRKNDVPFSTFLEGSVGVMVVQMNVLLDRLIAWVFITQEGAVTVLYMANRFVQFPLALIGISIATVAFPKFTAEIIQKDMQGLQRSISRALAATLLLSLPATIGLFLLSPELMAVFYGSFSTKNIFRTANVLCIYSVAVWIFCLQQVVYKVFYSFGDSKTPMKISCISVTVNVVLNFLLVNYFSELGLAAATVVSAVIALFLAVHYLKRKLQFSVIPNKLFILKVVFSTFVMGFFVYSCREKNIENLGIWHSANILSCIAMATMLYFFVFGVCNFFQRVFLRNVNNT</sequence>
<gene>
    <name evidence="10" type="primary">murJ</name>
    <name evidence="12" type="ORF">UABAM_01276</name>
</gene>
<keyword evidence="3 10" id="KW-0812">Transmembrane</keyword>
<feature type="transmembrane region" description="Helical" evidence="10">
    <location>
        <begin position="92"/>
        <end position="119"/>
    </location>
</feature>
<accession>A0A5S9IJD8</accession>
<evidence type="ECO:0000256" key="11">
    <source>
        <dbReference type="PIRNR" id="PIRNR002869"/>
    </source>
</evidence>
<comment type="subcellular location">
    <subcellularLocation>
        <location evidence="1 10">Cell membrane</location>
        <topology evidence="1 10">Multi-pass membrane protein</topology>
    </subcellularLocation>
</comment>
<keyword evidence="4 10" id="KW-0133">Cell shape</keyword>
<dbReference type="EMBL" id="AP019860">
    <property type="protein sequence ID" value="BBM82933.1"/>
    <property type="molecule type" value="Genomic_DNA"/>
</dbReference>
<evidence type="ECO:0000256" key="9">
    <source>
        <dbReference type="ARBA" id="ARBA00061532"/>
    </source>
</evidence>
<dbReference type="KEGG" id="uam:UABAM_01276"/>
<evidence type="ECO:0000256" key="4">
    <source>
        <dbReference type="ARBA" id="ARBA00022960"/>
    </source>
</evidence>
<dbReference type="InterPro" id="IPR004268">
    <property type="entry name" value="MurJ"/>
</dbReference>
<name>A0A5S9IJD8_UABAM</name>
<dbReference type="Pfam" id="PF03023">
    <property type="entry name" value="MurJ"/>
    <property type="match status" value="1"/>
</dbReference>
<evidence type="ECO:0000256" key="1">
    <source>
        <dbReference type="ARBA" id="ARBA00004651"/>
    </source>
</evidence>
<feature type="transmembrane region" description="Helical" evidence="10">
    <location>
        <begin position="192"/>
        <end position="214"/>
    </location>
</feature>
<dbReference type="OrthoDB" id="9804143at2"/>
<feature type="transmembrane region" description="Helical" evidence="10">
    <location>
        <begin position="319"/>
        <end position="337"/>
    </location>
</feature>
<comment type="function">
    <text evidence="8 10 11">Involved in peptidoglycan biosynthesis. Transports lipid-linked peptidoglycan precursors from the inner to the outer leaflet of the cytoplasmic membrane.</text>
</comment>
<dbReference type="GO" id="GO:0009252">
    <property type="term" value="P:peptidoglycan biosynthetic process"/>
    <property type="evidence" value="ECO:0007669"/>
    <property type="project" value="UniProtKB-UniRule"/>
</dbReference>
<feature type="transmembrane region" description="Helical" evidence="10">
    <location>
        <begin position="417"/>
        <end position="436"/>
    </location>
</feature>
<feature type="transmembrane region" description="Helical" evidence="10">
    <location>
        <begin position="477"/>
        <end position="504"/>
    </location>
</feature>
<dbReference type="Proteomes" id="UP000326354">
    <property type="component" value="Chromosome"/>
</dbReference>
<keyword evidence="7 10" id="KW-0472">Membrane</keyword>